<dbReference type="PRINTS" id="PR00412">
    <property type="entry name" value="EPOXHYDRLASE"/>
</dbReference>
<dbReference type="InterPro" id="IPR000639">
    <property type="entry name" value="Epox_hydrolase-like"/>
</dbReference>
<keyword evidence="2" id="KW-0378">Hydrolase</keyword>
<dbReference type="PRINTS" id="PR00111">
    <property type="entry name" value="ABHYDROLASE"/>
</dbReference>
<dbReference type="EMBL" id="PDNZ01000002">
    <property type="protein sequence ID" value="PWW82961.1"/>
    <property type="molecule type" value="Genomic_DNA"/>
</dbReference>
<dbReference type="RefSeq" id="WP_110022676.1">
    <property type="nucleotide sequence ID" value="NZ_PDNZ01000002.1"/>
</dbReference>
<evidence type="ECO:0000313" key="2">
    <source>
        <dbReference type="EMBL" id="PWW82961.1"/>
    </source>
</evidence>
<reference evidence="3" key="1">
    <citation type="submission" date="2017-10" db="EMBL/GenBank/DDBJ databases">
        <authorList>
            <person name="Gaisin V.A."/>
            <person name="Rysina M.S."/>
            <person name="Grouzdev D.S."/>
        </authorList>
    </citation>
    <scope>NUCLEOTIDE SEQUENCE [LARGE SCALE GENOMIC DNA]</scope>
    <source>
        <strain evidence="3">V1</strain>
    </source>
</reference>
<dbReference type="InterPro" id="IPR050266">
    <property type="entry name" value="AB_hydrolase_sf"/>
</dbReference>
<dbReference type="InterPro" id="IPR029058">
    <property type="entry name" value="AB_hydrolase_fold"/>
</dbReference>
<dbReference type="GO" id="GO:0016787">
    <property type="term" value="F:hydrolase activity"/>
    <property type="evidence" value="ECO:0007669"/>
    <property type="project" value="UniProtKB-KW"/>
</dbReference>
<sequence length="264" mass="28910">MLSYKSIHLDSTASSACTVLLLHAFPLSSEMWASQLSALETGGIPAIAPDVFGVEGSSQKKSWNFRDYIEEISSLLSMLHIERVTVVGLSMGGYQAFELWQMFPEKVSSMVLCDTRAEQDNEDALANRRDFIAAVRTHGPDEAVSRMLSNVFSPETYTKKQDVVDLFKRIVTKQSGDTIAATMQAIASRADSVESLATITCPVTFIAGKDDKLTPPSVVASMHRQIPGSTLHLIPEAGHFPNMEQPDRFNAHLLEHLRLIGSGA</sequence>
<evidence type="ECO:0000313" key="3">
    <source>
        <dbReference type="Proteomes" id="UP000246278"/>
    </source>
</evidence>
<dbReference type="OrthoDB" id="9780932at2"/>
<keyword evidence="3" id="KW-1185">Reference proteome</keyword>
<feature type="domain" description="AB hydrolase-1" evidence="1">
    <location>
        <begin position="18"/>
        <end position="246"/>
    </location>
</feature>
<dbReference type="PANTHER" id="PTHR43798">
    <property type="entry name" value="MONOACYLGLYCEROL LIPASE"/>
    <property type="match status" value="1"/>
</dbReference>
<accession>A0A317TB47</accession>
<evidence type="ECO:0000259" key="1">
    <source>
        <dbReference type="Pfam" id="PF00561"/>
    </source>
</evidence>
<name>A0A317TB47_9CHLB</name>
<dbReference type="InterPro" id="IPR000073">
    <property type="entry name" value="AB_hydrolase_1"/>
</dbReference>
<dbReference type="Proteomes" id="UP000246278">
    <property type="component" value="Unassembled WGS sequence"/>
</dbReference>
<dbReference type="PANTHER" id="PTHR43798:SF29">
    <property type="entry name" value="AB HYDROLASE-1 DOMAIN-CONTAINING PROTEIN"/>
    <property type="match status" value="1"/>
</dbReference>
<proteinExistence type="predicted"/>
<dbReference type="AlphaFoldDB" id="A0A317TB47"/>
<protein>
    <submittedName>
        <fullName evidence="2">Alpha/beta hydrolase</fullName>
    </submittedName>
</protein>
<organism evidence="2 3">
    <name type="scientific">Prosthecochloris marina</name>
    <dbReference type="NCBI Taxonomy" id="2017681"/>
    <lineage>
        <taxon>Bacteria</taxon>
        <taxon>Pseudomonadati</taxon>
        <taxon>Chlorobiota</taxon>
        <taxon>Chlorobiia</taxon>
        <taxon>Chlorobiales</taxon>
        <taxon>Chlorobiaceae</taxon>
        <taxon>Prosthecochloris</taxon>
    </lineage>
</organism>
<dbReference type="SUPFAM" id="SSF53474">
    <property type="entry name" value="alpha/beta-Hydrolases"/>
    <property type="match status" value="1"/>
</dbReference>
<gene>
    <name evidence="2" type="ORF">CR164_02890</name>
</gene>
<dbReference type="Gene3D" id="3.40.50.1820">
    <property type="entry name" value="alpha/beta hydrolase"/>
    <property type="match status" value="1"/>
</dbReference>
<dbReference type="Pfam" id="PF00561">
    <property type="entry name" value="Abhydrolase_1"/>
    <property type="match status" value="1"/>
</dbReference>
<comment type="caution">
    <text evidence="2">The sequence shown here is derived from an EMBL/GenBank/DDBJ whole genome shotgun (WGS) entry which is preliminary data.</text>
</comment>